<dbReference type="InterPro" id="IPR000719">
    <property type="entry name" value="Prot_kinase_dom"/>
</dbReference>
<keyword evidence="3" id="KW-0812">Transmembrane</keyword>
<dbReference type="SMART" id="SM00331">
    <property type="entry name" value="PP2C_SIG"/>
    <property type="match status" value="1"/>
</dbReference>
<keyword evidence="1" id="KW-0547">Nucleotide-binding</keyword>
<proteinExistence type="predicted"/>
<feature type="domain" description="Protein kinase" evidence="4">
    <location>
        <begin position="273"/>
        <end position="538"/>
    </location>
</feature>
<keyword evidence="3" id="KW-1133">Transmembrane helix</keyword>
<evidence type="ECO:0000256" key="2">
    <source>
        <dbReference type="ARBA" id="ARBA00022840"/>
    </source>
</evidence>
<reference evidence="6 7" key="1">
    <citation type="submission" date="2020-08" db="EMBL/GenBank/DDBJ databases">
        <title>Genomic Encyclopedia of Type Strains, Phase IV (KMG-IV): sequencing the most valuable type-strain genomes for metagenomic binning, comparative biology and taxonomic classification.</title>
        <authorList>
            <person name="Goeker M."/>
        </authorList>
    </citation>
    <scope>NUCLEOTIDE SEQUENCE [LARGE SCALE GENOMIC DNA]</scope>
    <source>
        <strain evidence="6 7">DSM 102255</strain>
    </source>
</reference>
<dbReference type="PROSITE" id="PS51746">
    <property type="entry name" value="PPM_2"/>
    <property type="match status" value="1"/>
</dbReference>
<dbReference type="Gene3D" id="1.10.510.10">
    <property type="entry name" value="Transferase(Phosphotransferase) domain 1"/>
    <property type="match status" value="1"/>
</dbReference>
<sequence length="567" mass="61172">MKPDGRLLVAGGYASEQGVRPDNQDFVGIYAATESERIRHGMIAALADGVSGGIGGDHRGGRIASELAVRALVDGLYTQPDTIGTPAAVQRVMAPFNRWLAAMGRTDTMAHAASTFTSLVLKGRKGHVLHVGDSRAWHFRDGHLTLLTDDHTRSHPDQNHILYRALGIEERLRLDHHEVSLAEHDRLLLTSDGVHGSLSAKRLEKLLGARNSADADAASIVEAALGAGSQDNASAIILDIIGLPAADHDSVAGDIASLPILDPPGEGDSIDGFHLKTMLSDGRYTRLFRGIDPASGQDVVIKFPKPALLSESGARLAFAREILVGSRVSSPFVGGVVAVPRERQTRLYGVQPFYEGETLEARLSRPLGLAEGLAMAIKLTRAVAALHRLDIIHRDIKPDNVILLPDGGLKLIDLGVARLPRVDEFATSEIPGTPSYLAPEMFAGNLGDEGTDQFALGVTLWRMFAKAYPYGEIEAFSRPRFRTLEAPSKTRTELPAWLDSALMRAVAIDPAERFGDAIELLRALEGGAAVARVEQRFVPLIERNPARFWQLVSLMLAIALVASLIHK</sequence>
<name>A0A841J2F8_9SPHN</name>
<dbReference type="GO" id="GO:0004674">
    <property type="term" value="F:protein serine/threonine kinase activity"/>
    <property type="evidence" value="ECO:0007669"/>
    <property type="project" value="TreeGrafter"/>
</dbReference>
<evidence type="ECO:0000259" key="4">
    <source>
        <dbReference type="PROSITE" id="PS50011"/>
    </source>
</evidence>
<protein>
    <submittedName>
        <fullName evidence="6">Serine/threonine protein phosphatase PrpC</fullName>
    </submittedName>
</protein>
<dbReference type="InterPro" id="IPR051681">
    <property type="entry name" value="Ser/Thr_Kinases-Pseudokinases"/>
</dbReference>
<dbReference type="EMBL" id="JACIJP010000001">
    <property type="protein sequence ID" value="MBB6122815.1"/>
    <property type="molecule type" value="Genomic_DNA"/>
</dbReference>
<organism evidence="6 7">
    <name type="scientific">Sphingobium subterraneum</name>
    <dbReference type="NCBI Taxonomy" id="627688"/>
    <lineage>
        <taxon>Bacteria</taxon>
        <taxon>Pseudomonadati</taxon>
        <taxon>Pseudomonadota</taxon>
        <taxon>Alphaproteobacteria</taxon>
        <taxon>Sphingomonadales</taxon>
        <taxon>Sphingomonadaceae</taxon>
        <taxon>Sphingobium</taxon>
    </lineage>
</organism>
<dbReference type="PROSITE" id="PS50011">
    <property type="entry name" value="PROTEIN_KINASE_DOM"/>
    <property type="match status" value="1"/>
</dbReference>
<dbReference type="Proteomes" id="UP000552700">
    <property type="component" value="Unassembled WGS sequence"/>
</dbReference>
<dbReference type="InterPro" id="IPR036457">
    <property type="entry name" value="PPM-type-like_dom_sf"/>
</dbReference>
<evidence type="ECO:0000313" key="7">
    <source>
        <dbReference type="Proteomes" id="UP000552700"/>
    </source>
</evidence>
<dbReference type="CDD" id="cd14014">
    <property type="entry name" value="STKc_PknB_like"/>
    <property type="match status" value="1"/>
</dbReference>
<keyword evidence="7" id="KW-1185">Reference proteome</keyword>
<dbReference type="SMART" id="SM00220">
    <property type="entry name" value="S_TKc"/>
    <property type="match status" value="1"/>
</dbReference>
<dbReference type="CDD" id="cd00143">
    <property type="entry name" value="PP2Cc"/>
    <property type="match status" value="1"/>
</dbReference>
<accession>A0A841J2F8</accession>
<dbReference type="AlphaFoldDB" id="A0A841J2F8"/>
<dbReference type="SUPFAM" id="SSF56112">
    <property type="entry name" value="Protein kinase-like (PK-like)"/>
    <property type="match status" value="1"/>
</dbReference>
<dbReference type="InterPro" id="IPR011009">
    <property type="entry name" value="Kinase-like_dom_sf"/>
</dbReference>
<dbReference type="PANTHER" id="PTHR44329">
    <property type="entry name" value="SERINE/THREONINE-PROTEIN KINASE TNNI3K-RELATED"/>
    <property type="match status" value="1"/>
</dbReference>
<dbReference type="SUPFAM" id="SSF81606">
    <property type="entry name" value="PP2C-like"/>
    <property type="match status" value="1"/>
</dbReference>
<evidence type="ECO:0000256" key="3">
    <source>
        <dbReference type="SAM" id="Phobius"/>
    </source>
</evidence>
<dbReference type="InterPro" id="IPR008271">
    <property type="entry name" value="Ser/Thr_kinase_AS"/>
</dbReference>
<evidence type="ECO:0000313" key="6">
    <source>
        <dbReference type="EMBL" id="MBB6122815.1"/>
    </source>
</evidence>
<comment type="caution">
    <text evidence="6">The sequence shown here is derived from an EMBL/GenBank/DDBJ whole genome shotgun (WGS) entry which is preliminary data.</text>
</comment>
<evidence type="ECO:0000256" key="1">
    <source>
        <dbReference type="ARBA" id="ARBA00022741"/>
    </source>
</evidence>
<dbReference type="Pfam" id="PF13672">
    <property type="entry name" value="PP2C_2"/>
    <property type="match status" value="1"/>
</dbReference>
<gene>
    <name evidence="6" type="ORF">FHS92_000522</name>
</gene>
<dbReference type="PANTHER" id="PTHR44329:SF298">
    <property type="entry name" value="MIXED LINEAGE KINASE DOMAIN-LIKE PROTEIN"/>
    <property type="match status" value="1"/>
</dbReference>
<dbReference type="Pfam" id="PF00069">
    <property type="entry name" value="Pkinase"/>
    <property type="match status" value="1"/>
</dbReference>
<dbReference type="PROSITE" id="PS00108">
    <property type="entry name" value="PROTEIN_KINASE_ST"/>
    <property type="match status" value="1"/>
</dbReference>
<feature type="transmembrane region" description="Helical" evidence="3">
    <location>
        <begin position="548"/>
        <end position="565"/>
    </location>
</feature>
<evidence type="ECO:0000259" key="5">
    <source>
        <dbReference type="PROSITE" id="PS51746"/>
    </source>
</evidence>
<keyword evidence="2" id="KW-0067">ATP-binding</keyword>
<feature type="domain" description="PPM-type phosphatase" evidence="5">
    <location>
        <begin position="10"/>
        <end position="240"/>
    </location>
</feature>
<dbReference type="InterPro" id="IPR001932">
    <property type="entry name" value="PPM-type_phosphatase-like_dom"/>
</dbReference>
<keyword evidence="3" id="KW-0472">Membrane</keyword>
<dbReference type="RefSeq" id="WP_343056634.1">
    <property type="nucleotide sequence ID" value="NZ_JACIJP010000001.1"/>
</dbReference>
<dbReference type="Gene3D" id="3.60.40.10">
    <property type="entry name" value="PPM-type phosphatase domain"/>
    <property type="match status" value="1"/>
</dbReference>
<dbReference type="SMART" id="SM00332">
    <property type="entry name" value="PP2Cc"/>
    <property type="match status" value="1"/>
</dbReference>
<dbReference type="GO" id="GO:0005524">
    <property type="term" value="F:ATP binding"/>
    <property type="evidence" value="ECO:0007669"/>
    <property type="project" value="UniProtKB-KW"/>
</dbReference>